<evidence type="ECO:0000256" key="1">
    <source>
        <dbReference type="ARBA" id="ARBA00004651"/>
    </source>
</evidence>
<feature type="domain" description="ABC3 transporter permease C-terminal" evidence="8">
    <location>
        <begin position="724"/>
        <end position="839"/>
    </location>
</feature>
<proteinExistence type="inferred from homology"/>
<sequence>MLTATFRSMVAHKLRLLLTTASIALGVALLAGTLILTNTMGIAFDMLFGKIGSGTDTVVRAEAPFTQTEGVGTNRGPIAASVLDQVKKVDGVRAAEGTVQGYALLTDTHGKAITTNGGAPTNGYSMPSDEELRGDVELLSGHAPTNAHEVAIDATSAEDHDIALGSSIKVLFQGPTQEFTVVGTIGYGDGIKDLGGTTSAYFDPATAQKVLGTPGAFDQINVSAADGVSQAELADRISDVIPAGTEAVTGKAVAEENADATKQNFSIVGILFGIFAGIALFVGSFIIWNTFTMTVTQRSREIALLRAIGARRRQVMSSLLLEALGLGLFASAVGFGLGIGVAKGLKWLMDAVGFALPFTSLQIEASQVWISLAVGVGVTVVAALVPARRATKVLPIEALRESTPGAEKSSKLRAVIGLAVIAAGAGALWASLYADGGMKLFGLGLGAAMVGVIIALPVAVRPLAAAIATPLRLRGLPGELAKQNAARNPRRTSATAAALMIGLTLVVSMGVFASSLKASFGDVLSDRVDADLYVVTSSAQAPGYSPSVLAAVKGVDGVDEVSANGWGQARFDGQDSGFSSIDPGNADEVLALNVEKGSLADLGKDDVMVARSAAKEHGWKVGDTVTAEFAESGKHQLHVAAVYEGKGWISDDFVVSRAAQEALAGPQLVSNAFVTIDAGADRAEVQDAIAAALADHPDAKVLDRAGFEKEASGFIDQLLTFMTVMLALAVMIALLGIVNTLALSVFERTRELGLLRAVGMTRSQVRAMVRWESAVISLIGAVSGAALGIGIGLAMSQILKDEGIKSISIPVLQIAVYVAVAAAAGVLAAVGPARSAAKVDVLKAVVTD</sequence>
<reference evidence="10 11" key="1">
    <citation type="submission" date="2019-01" db="EMBL/GenBank/DDBJ databases">
        <title>Nocardioides guangzhouensis sp. nov., an actinobacterium isolated from soil.</title>
        <authorList>
            <person name="Fu Y."/>
            <person name="Cai Y."/>
            <person name="Lin Z."/>
            <person name="Chen P."/>
        </authorList>
    </citation>
    <scope>NUCLEOTIDE SEQUENCE [LARGE SCALE GENOMIC DNA]</scope>
    <source>
        <strain evidence="10 11">130</strain>
    </source>
</reference>
<feature type="domain" description="MacB-like periplasmic core" evidence="9">
    <location>
        <begin position="493"/>
        <end position="691"/>
    </location>
</feature>
<dbReference type="Pfam" id="PF02687">
    <property type="entry name" value="FtsX"/>
    <property type="match status" value="2"/>
</dbReference>
<keyword evidence="3 7" id="KW-0812">Transmembrane</keyword>
<evidence type="ECO:0000256" key="3">
    <source>
        <dbReference type="ARBA" id="ARBA00022692"/>
    </source>
</evidence>
<evidence type="ECO:0000313" key="11">
    <source>
        <dbReference type="Proteomes" id="UP000295198"/>
    </source>
</evidence>
<evidence type="ECO:0000256" key="6">
    <source>
        <dbReference type="ARBA" id="ARBA00038076"/>
    </source>
</evidence>
<keyword evidence="11" id="KW-1185">Reference proteome</keyword>
<dbReference type="InterPro" id="IPR025857">
    <property type="entry name" value="MacB_PCD"/>
</dbReference>
<comment type="subcellular location">
    <subcellularLocation>
        <location evidence="1">Cell membrane</location>
        <topology evidence="1">Multi-pass membrane protein</topology>
    </subcellularLocation>
</comment>
<evidence type="ECO:0000259" key="9">
    <source>
        <dbReference type="Pfam" id="PF12704"/>
    </source>
</evidence>
<feature type="domain" description="MacB-like periplasmic core" evidence="9">
    <location>
        <begin position="17"/>
        <end position="239"/>
    </location>
</feature>
<feature type="transmembrane region" description="Helical" evidence="7">
    <location>
        <begin position="414"/>
        <end position="434"/>
    </location>
</feature>
<organism evidence="10 11">
    <name type="scientific">Nocardioides guangzhouensis</name>
    <dbReference type="NCBI Taxonomy" id="2497878"/>
    <lineage>
        <taxon>Bacteria</taxon>
        <taxon>Bacillati</taxon>
        <taxon>Actinomycetota</taxon>
        <taxon>Actinomycetes</taxon>
        <taxon>Propionibacteriales</taxon>
        <taxon>Nocardioidaceae</taxon>
        <taxon>Nocardioides</taxon>
    </lineage>
</organism>
<comment type="caution">
    <text evidence="10">The sequence shown here is derived from an EMBL/GenBank/DDBJ whole genome shotgun (WGS) entry which is preliminary data.</text>
</comment>
<dbReference type="InterPro" id="IPR050250">
    <property type="entry name" value="Macrolide_Exporter_MacB"/>
</dbReference>
<evidence type="ECO:0000256" key="7">
    <source>
        <dbReference type="SAM" id="Phobius"/>
    </source>
</evidence>
<dbReference type="Pfam" id="PF12704">
    <property type="entry name" value="MacB_PCD"/>
    <property type="match status" value="2"/>
</dbReference>
<dbReference type="GO" id="GO:0022857">
    <property type="term" value="F:transmembrane transporter activity"/>
    <property type="evidence" value="ECO:0007669"/>
    <property type="project" value="TreeGrafter"/>
</dbReference>
<dbReference type="EMBL" id="SDKM01000015">
    <property type="protein sequence ID" value="RYP85717.1"/>
    <property type="molecule type" value="Genomic_DNA"/>
</dbReference>
<feature type="transmembrane region" description="Helical" evidence="7">
    <location>
        <begin position="368"/>
        <end position="387"/>
    </location>
</feature>
<evidence type="ECO:0000256" key="4">
    <source>
        <dbReference type="ARBA" id="ARBA00022989"/>
    </source>
</evidence>
<feature type="transmembrane region" description="Helical" evidence="7">
    <location>
        <begin position="496"/>
        <end position="516"/>
    </location>
</feature>
<protein>
    <submittedName>
        <fullName evidence="10">ABC transporter permease</fullName>
    </submittedName>
</protein>
<feature type="transmembrane region" description="Helical" evidence="7">
    <location>
        <begin position="807"/>
        <end position="830"/>
    </location>
</feature>
<dbReference type="PANTHER" id="PTHR30572">
    <property type="entry name" value="MEMBRANE COMPONENT OF TRANSPORTER-RELATED"/>
    <property type="match status" value="1"/>
</dbReference>
<name>A0A4Q4ZCI7_9ACTN</name>
<feature type="transmembrane region" description="Helical" evidence="7">
    <location>
        <begin position="718"/>
        <end position="746"/>
    </location>
</feature>
<feature type="transmembrane region" description="Helical" evidence="7">
    <location>
        <begin position="440"/>
        <end position="464"/>
    </location>
</feature>
<feature type="transmembrane region" description="Helical" evidence="7">
    <location>
        <begin position="319"/>
        <end position="342"/>
    </location>
</feature>
<dbReference type="Proteomes" id="UP000295198">
    <property type="component" value="Unassembled WGS sequence"/>
</dbReference>
<evidence type="ECO:0000256" key="2">
    <source>
        <dbReference type="ARBA" id="ARBA00022475"/>
    </source>
</evidence>
<feature type="transmembrane region" description="Helical" evidence="7">
    <location>
        <begin position="774"/>
        <end position="795"/>
    </location>
</feature>
<keyword evidence="5 7" id="KW-0472">Membrane</keyword>
<dbReference type="PANTHER" id="PTHR30572:SF4">
    <property type="entry name" value="ABC TRANSPORTER PERMEASE YTRF"/>
    <property type="match status" value="1"/>
</dbReference>
<feature type="domain" description="ABC3 transporter permease C-terminal" evidence="8">
    <location>
        <begin position="274"/>
        <end position="393"/>
    </location>
</feature>
<dbReference type="AlphaFoldDB" id="A0A4Q4ZCI7"/>
<evidence type="ECO:0000313" key="10">
    <source>
        <dbReference type="EMBL" id="RYP85717.1"/>
    </source>
</evidence>
<dbReference type="InterPro" id="IPR003838">
    <property type="entry name" value="ABC3_permease_C"/>
</dbReference>
<keyword evidence="2" id="KW-1003">Cell membrane</keyword>
<keyword evidence="4 7" id="KW-1133">Transmembrane helix</keyword>
<gene>
    <name evidence="10" type="ORF">EKO23_12005</name>
</gene>
<evidence type="ECO:0000259" key="8">
    <source>
        <dbReference type="Pfam" id="PF02687"/>
    </source>
</evidence>
<dbReference type="GO" id="GO:0005886">
    <property type="term" value="C:plasma membrane"/>
    <property type="evidence" value="ECO:0007669"/>
    <property type="project" value="UniProtKB-SubCell"/>
</dbReference>
<comment type="similarity">
    <text evidence="6">Belongs to the ABC-4 integral membrane protein family.</text>
</comment>
<evidence type="ECO:0000256" key="5">
    <source>
        <dbReference type="ARBA" id="ARBA00023136"/>
    </source>
</evidence>
<accession>A0A4Q4ZCI7</accession>
<feature type="transmembrane region" description="Helical" evidence="7">
    <location>
        <begin position="265"/>
        <end position="291"/>
    </location>
</feature>
<dbReference type="OrthoDB" id="9780560at2"/>